<dbReference type="GO" id="GO:0006508">
    <property type="term" value="P:proteolysis"/>
    <property type="evidence" value="ECO:0007669"/>
    <property type="project" value="UniProtKB-KW"/>
</dbReference>
<dbReference type="Gene3D" id="3.90.70.40">
    <property type="match status" value="1"/>
</dbReference>
<dbReference type="OrthoDB" id="422700at2759"/>
<dbReference type="AlphaFoldDB" id="D7FI75"/>
<reference evidence="9 10" key="1">
    <citation type="journal article" date="2010" name="Nature">
        <title>The Ectocarpus genome and the independent evolution of multicellularity in brown algae.</title>
        <authorList>
            <person name="Cock J.M."/>
            <person name="Sterck L."/>
            <person name="Rouze P."/>
            <person name="Scornet D."/>
            <person name="Allen A.E."/>
            <person name="Amoutzias G."/>
            <person name="Anthouard V."/>
            <person name="Artiguenave F."/>
            <person name="Aury J.M."/>
            <person name="Badger J.H."/>
            <person name="Beszteri B."/>
            <person name="Billiau K."/>
            <person name="Bonnet E."/>
            <person name="Bothwell J.H."/>
            <person name="Bowler C."/>
            <person name="Boyen C."/>
            <person name="Brownlee C."/>
            <person name="Carrano C.J."/>
            <person name="Charrier B."/>
            <person name="Cho G.Y."/>
            <person name="Coelho S.M."/>
            <person name="Collen J."/>
            <person name="Corre E."/>
            <person name="Da Silva C."/>
            <person name="Delage L."/>
            <person name="Delaroque N."/>
            <person name="Dittami S.M."/>
            <person name="Doulbeau S."/>
            <person name="Elias M."/>
            <person name="Farnham G."/>
            <person name="Gachon C.M."/>
            <person name="Gschloessl B."/>
            <person name="Heesch S."/>
            <person name="Jabbari K."/>
            <person name="Jubin C."/>
            <person name="Kawai H."/>
            <person name="Kimura K."/>
            <person name="Kloareg B."/>
            <person name="Kupper F.C."/>
            <person name="Lang D."/>
            <person name="Le Bail A."/>
            <person name="Leblanc C."/>
            <person name="Lerouge P."/>
            <person name="Lohr M."/>
            <person name="Lopez P.J."/>
            <person name="Martens C."/>
            <person name="Maumus F."/>
            <person name="Michel G."/>
            <person name="Miranda-Saavedra D."/>
            <person name="Morales J."/>
            <person name="Moreau H."/>
            <person name="Motomura T."/>
            <person name="Nagasato C."/>
            <person name="Napoli C.A."/>
            <person name="Nelson D.R."/>
            <person name="Nyvall-Collen P."/>
            <person name="Peters A.F."/>
            <person name="Pommier C."/>
            <person name="Potin P."/>
            <person name="Poulain J."/>
            <person name="Quesneville H."/>
            <person name="Read B."/>
            <person name="Rensing S.A."/>
            <person name="Ritter A."/>
            <person name="Rousvoal S."/>
            <person name="Samanta M."/>
            <person name="Samson G."/>
            <person name="Schroeder D.C."/>
            <person name="Segurens B."/>
            <person name="Strittmatter M."/>
            <person name="Tonon T."/>
            <person name="Tregear J.W."/>
            <person name="Valentin K."/>
            <person name="von Dassow P."/>
            <person name="Yamagishi T."/>
            <person name="Van de Peer Y."/>
            <person name="Wincker P."/>
        </authorList>
    </citation>
    <scope>NUCLEOTIDE SEQUENCE [LARGE SCALE GENOMIC DNA]</scope>
    <source>
        <strain evidence="10">Ec32 / CCAP1310/4</strain>
    </source>
</reference>
<evidence type="ECO:0000313" key="10">
    <source>
        <dbReference type="Proteomes" id="UP000002630"/>
    </source>
</evidence>
<evidence type="ECO:0000259" key="8">
    <source>
        <dbReference type="PROSITE" id="PS50957"/>
    </source>
</evidence>
<dbReference type="EC" id="3.4.19.12" evidence="2"/>
<evidence type="ECO:0000256" key="7">
    <source>
        <dbReference type="SAM" id="MobiDB-lite"/>
    </source>
</evidence>
<feature type="compositionally biased region" description="Low complexity" evidence="7">
    <location>
        <begin position="225"/>
        <end position="235"/>
    </location>
</feature>
<feature type="compositionally biased region" description="Basic residues" evidence="7">
    <location>
        <begin position="210"/>
        <end position="224"/>
    </location>
</feature>
<feature type="region of interest" description="Disordered" evidence="7">
    <location>
        <begin position="146"/>
        <end position="170"/>
    </location>
</feature>
<comment type="catalytic activity">
    <reaction evidence="1">
        <text>Thiol-dependent hydrolysis of ester, thioester, amide, peptide and isopeptide bonds formed by the C-terminal Gly of ubiquitin (a 76-residue protein attached to proteins as an intracellular targeting signal).</text>
        <dbReference type="EC" id="3.4.19.12"/>
    </reaction>
</comment>
<dbReference type="PANTHER" id="PTHR13291">
    <property type="entry name" value="JOSEPHIN 1, 2"/>
    <property type="match status" value="1"/>
</dbReference>
<sequence length="308" mass="32998">MYHERQRLMQCAMHALNNLFQEPWANRELMERLALELGNREATLRSESGLRRLLINPYKSVIPMVGDYDINVVLEALKLRECRVSLHVVFNAKDPTAFELALARVDWDSATIRGVIVNFVCRSLLWGSWVTHHFYAIVKAKGPGDGDDGLSPGGGEGAPQAAPAGGGGATRHLERVGVGVGVGVGTGASADGESEGDDGEQTGCFEKLSPSRRRGKDNRGRTRNRTSSNQGSCCGSDGGGAGGTAWYSLDSRIPKPQRLGGTRGLVEHLAWEVREHHGHVFVVGEGAEEVAGVGHDSDGHVGTAEARV</sequence>
<dbReference type="Proteomes" id="UP000002630">
    <property type="component" value="Unassembled WGS sequence"/>
</dbReference>
<organism evidence="9 10">
    <name type="scientific">Ectocarpus siliculosus</name>
    <name type="common">Brown alga</name>
    <name type="synonym">Conferva siliculosa</name>
    <dbReference type="NCBI Taxonomy" id="2880"/>
    <lineage>
        <taxon>Eukaryota</taxon>
        <taxon>Sar</taxon>
        <taxon>Stramenopiles</taxon>
        <taxon>Ochrophyta</taxon>
        <taxon>PX clade</taxon>
        <taxon>Phaeophyceae</taxon>
        <taxon>Ectocarpales</taxon>
        <taxon>Ectocarpaceae</taxon>
        <taxon>Ectocarpus</taxon>
    </lineage>
</organism>
<keyword evidence="3" id="KW-0645">Protease</keyword>
<evidence type="ECO:0000313" key="9">
    <source>
        <dbReference type="EMBL" id="CBJ28700.1"/>
    </source>
</evidence>
<feature type="active site" evidence="6">
    <location>
        <position position="148"/>
    </location>
</feature>
<keyword evidence="5 6" id="KW-0378">Hydrolase</keyword>
<feature type="domain" description="Josephin" evidence="8">
    <location>
        <begin position="1"/>
        <end position="196"/>
    </location>
</feature>
<dbReference type="SMART" id="SM01246">
    <property type="entry name" value="Josephin"/>
    <property type="match status" value="1"/>
</dbReference>
<keyword evidence="10" id="KW-1185">Reference proteome</keyword>
<dbReference type="GO" id="GO:0004843">
    <property type="term" value="F:cysteine-type deubiquitinase activity"/>
    <property type="evidence" value="ECO:0007669"/>
    <property type="project" value="UniProtKB-EC"/>
</dbReference>
<dbReference type="STRING" id="2880.D7FI75"/>
<evidence type="ECO:0000256" key="6">
    <source>
        <dbReference type="PROSITE-ProRule" id="PRU00331"/>
    </source>
</evidence>
<evidence type="ECO:0000256" key="1">
    <source>
        <dbReference type="ARBA" id="ARBA00000707"/>
    </source>
</evidence>
<dbReference type="InParanoid" id="D7FI75"/>
<proteinExistence type="predicted"/>
<feature type="active site" evidence="6">
    <location>
        <position position="133"/>
    </location>
</feature>
<protein>
    <recommendedName>
        <fullName evidence="2">ubiquitinyl hydrolase 1</fullName>
        <ecNumber evidence="2">3.4.19.12</ecNumber>
    </recommendedName>
</protein>
<accession>D7FI75</accession>
<dbReference type="EMBL" id="FN649760">
    <property type="protein sequence ID" value="CBJ28700.1"/>
    <property type="molecule type" value="Genomic_DNA"/>
</dbReference>
<dbReference type="GO" id="GO:0016579">
    <property type="term" value="P:protein deubiquitination"/>
    <property type="evidence" value="ECO:0007669"/>
    <property type="project" value="InterPro"/>
</dbReference>
<dbReference type="PANTHER" id="PTHR13291:SF0">
    <property type="entry name" value="JOSEPHIN-LIKE PROTEIN"/>
    <property type="match status" value="1"/>
</dbReference>
<evidence type="ECO:0000256" key="5">
    <source>
        <dbReference type="ARBA" id="ARBA00022801"/>
    </source>
</evidence>
<dbReference type="Pfam" id="PF02099">
    <property type="entry name" value="Josephin"/>
    <property type="match status" value="1"/>
</dbReference>
<keyword evidence="4" id="KW-0833">Ubl conjugation pathway</keyword>
<dbReference type="InterPro" id="IPR006155">
    <property type="entry name" value="Josephin"/>
</dbReference>
<evidence type="ECO:0000256" key="3">
    <source>
        <dbReference type="ARBA" id="ARBA00022670"/>
    </source>
</evidence>
<feature type="active site" evidence="6">
    <location>
        <position position="11"/>
    </location>
</feature>
<gene>
    <name evidence="9" type="ORF">Esi_0118_0027</name>
</gene>
<evidence type="ECO:0000256" key="2">
    <source>
        <dbReference type="ARBA" id="ARBA00012759"/>
    </source>
</evidence>
<dbReference type="InterPro" id="IPR040053">
    <property type="entry name" value="JOSD1/2"/>
</dbReference>
<evidence type="ECO:0000256" key="4">
    <source>
        <dbReference type="ARBA" id="ARBA00022786"/>
    </source>
</evidence>
<feature type="region of interest" description="Disordered" evidence="7">
    <location>
        <begin position="184"/>
        <end position="239"/>
    </location>
</feature>
<dbReference type="PROSITE" id="PS50957">
    <property type="entry name" value="JOSEPHIN"/>
    <property type="match status" value="1"/>
</dbReference>
<name>D7FI75_ECTSI</name>